<name>A0A8X6M719_9ARAC</name>
<evidence type="ECO:0000313" key="3">
    <source>
        <dbReference type="Proteomes" id="UP000886998"/>
    </source>
</evidence>
<dbReference type="AlphaFoldDB" id="A0A8X6M719"/>
<feature type="region of interest" description="Disordered" evidence="1">
    <location>
        <begin position="1"/>
        <end position="31"/>
    </location>
</feature>
<keyword evidence="3" id="KW-1185">Reference proteome</keyword>
<proteinExistence type="predicted"/>
<dbReference type="EMBL" id="BMAV01023905">
    <property type="protein sequence ID" value="GFS28532.1"/>
    <property type="molecule type" value="Genomic_DNA"/>
</dbReference>
<evidence type="ECO:0000313" key="2">
    <source>
        <dbReference type="EMBL" id="GFS28532.1"/>
    </source>
</evidence>
<accession>A0A8X6M719</accession>
<sequence>MRQPKPTPGRRPSASAWLTSRGLEGKSPHRPAHATQLELCILPAHSLTPESPSQKCLPFKVVVVTWGTLPLEPISESNTLIARGELF</sequence>
<dbReference type="Proteomes" id="UP000886998">
    <property type="component" value="Unassembled WGS sequence"/>
</dbReference>
<organism evidence="2 3">
    <name type="scientific">Trichonephila inaurata madagascariensis</name>
    <dbReference type="NCBI Taxonomy" id="2747483"/>
    <lineage>
        <taxon>Eukaryota</taxon>
        <taxon>Metazoa</taxon>
        <taxon>Ecdysozoa</taxon>
        <taxon>Arthropoda</taxon>
        <taxon>Chelicerata</taxon>
        <taxon>Arachnida</taxon>
        <taxon>Araneae</taxon>
        <taxon>Araneomorphae</taxon>
        <taxon>Entelegynae</taxon>
        <taxon>Araneoidea</taxon>
        <taxon>Nephilidae</taxon>
        <taxon>Trichonephila</taxon>
        <taxon>Trichonephila inaurata</taxon>
    </lineage>
</organism>
<protein>
    <submittedName>
        <fullName evidence="2">Uncharacterized protein</fullName>
    </submittedName>
</protein>
<reference evidence="2" key="1">
    <citation type="submission" date="2020-08" db="EMBL/GenBank/DDBJ databases">
        <title>Multicomponent nature underlies the extraordinary mechanical properties of spider dragline silk.</title>
        <authorList>
            <person name="Kono N."/>
            <person name="Nakamura H."/>
            <person name="Mori M."/>
            <person name="Yoshida Y."/>
            <person name="Ohtoshi R."/>
            <person name="Malay A.D."/>
            <person name="Moran D.A.P."/>
            <person name="Tomita M."/>
            <person name="Numata K."/>
            <person name="Arakawa K."/>
        </authorList>
    </citation>
    <scope>NUCLEOTIDE SEQUENCE</scope>
</reference>
<comment type="caution">
    <text evidence="2">The sequence shown here is derived from an EMBL/GenBank/DDBJ whole genome shotgun (WGS) entry which is preliminary data.</text>
</comment>
<gene>
    <name evidence="2" type="ORF">TNIN_78551</name>
</gene>
<evidence type="ECO:0000256" key="1">
    <source>
        <dbReference type="SAM" id="MobiDB-lite"/>
    </source>
</evidence>